<keyword evidence="5" id="KW-1185">Reference proteome</keyword>
<protein>
    <submittedName>
        <fullName evidence="4">Uncharacterized protein</fullName>
    </submittedName>
</protein>
<evidence type="ECO:0000313" key="5">
    <source>
        <dbReference type="Proteomes" id="UP001153712"/>
    </source>
</evidence>
<evidence type="ECO:0000313" key="4">
    <source>
        <dbReference type="EMBL" id="CAG9855939.1"/>
    </source>
</evidence>
<feature type="signal peptide" evidence="3">
    <location>
        <begin position="1"/>
        <end position="17"/>
    </location>
</feature>
<dbReference type="SUPFAM" id="SSF52058">
    <property type="entry name" value="L domain-like"/>
    <property type="match status" value="1"/>
</dbReference>
<gene>
    <name evidence="4" type="ORF">PHYEVI_LOCUS2373</name>
</gene>
<dbReference type="PANTHER" id="PTHR45842">
    <property type="entry name" value="SYNAPTIC ADHESION-LIKE MOLECULE SALM"/>
    <property type="match status" value="1"/>
</dbReference>
<dbReference type="Gene3D" id="3.80.10.10">
    <property type="entry name" value="Ribonuclease Inhibitor"/>
    <property type="match status" value="1"/>
</dbReference>
<organism evidence="4 5">
    <name type="scientific">Phyllotreta striolata</name>
    <name type="common">Striped flea beetle</name>
    <name type="synonym">Crioceris striolata</name>
    <dbReference type="NCBI Taxonomy" id="444603"/>
    <lineage>
        <taxon>Eukaryota</taxon>
        <taxon>Metazoa</taxon>
        <taxon>Ecdysozoa</taxon>
        <taxon>Arthropoda</taxon>
        <taxon>Hexapoda</taxon>
        <taxon>Insecta</taxon>
        <taxon>Pterygota</taxon>
        <taxon>Neoptera</taxon>
        <taxon>Endopterygota</taxon>
        <taxon>Coleoptera</taxon>
        <taxon>Polyphaga</taxon>
        <taxon>Cucujiformia</taxon>
        <taxon>Chrysomeloidea</taxon>
        <taxon>Chrysomelidae</taxon>
        <taxon>Galerucinae</taxon>
        <taxon>Alticini</taxon>
        <taxon>Phyllotreta</taxon>
    </lineage>
</organism>
<name>A0A9N9TJE1_PHYSR</name>
<keyword evidence="1 3" id="KW-0732">Signal</keyword>
<proteinExistence type="predicted"/>
<dbReference type="OrthoDB" id="6749135at2759"/>
<dbReference type="InterPro" id="IPR026906">
    <property type="entry name" value="LRR_5"/>
</dbReference>
<evidence type="ECO:0000256" key="1">
    <source>
        <dbReference type="ARBA" id="ARBA00022729"/>
    </source>
</evidence>
<sequence length="313" mass="35399">MLSKFIILALFGVLIKAEDTENSRDCRVDTDRFNNTNIFCYYMKLDNNKIPLSGQIQPSENIGIILINCTGKISEDSFPNLRQIDSIAIANSKLEEIVFPELPNLKQVNMENVVVPSINGAFKNIKYLTSIQLVDNSFKIGEESFKGMSKLEHLIIRGQDVVFKKKFLEDLKNLKDLKIMKSNIEKIPSDVFPESSELRILVIAINPLKTIEAGAFDPLKKLQTLVLSPTPLEKFNLDWIKEMKDLTQISIPARCVDDLDLEQLVKNHPLFNSFMFLQNDGSCKSVQNLLEKIGKMKLLIPVGFGSLTTEKSC</sequence>
<dbReference type="PANTHER" id="PTHR45842:SF12">
    <property type="entry name" value="KEKKON 5, ISOFORM A"/>
    <property type="match status" value="1"/>
</dbReference>
<evidence type="ECO:0000256" key="2">
    <source>
        <dbReference type="ARBA" id="ARBA00023180"/>
    </source>
</evidence>
<dbReference type="InterPro" id="IPR050467">
    <property type="entry name" value="LRFN"/>
</dbReference>
<dbReference type="AlphaFoldDB" id="A0A9N9TJE1"/>
<reference evidence="4" key="1">
    <citation type="submission" date="2022-01" db="EMBL/GenBank/DDBJ databases">
        <authorList>
            <person name="King R."/>
        </authorList>
    </citation>
    <scope>NUCLEOTIDE SEQUENCE</scope>
</reference>
<dbReference type="InterPro" id="IPR032675">
    <property type="entry name" value="LRR_dom_sf"/>
</dbReference>
<keyword evidence="2" id="KW-0325">Glycoprotein</keyword>
<evidence type="ECO:0000256" key="3">
    <source>
        <dbReference type="SAM" id="SignalP"/>
    </source>
</evidence>
<dbReference type="EMBL" id="OU900104">
    <property type="protein sequence ID" value="CAG9855939.1"/>
    <property type="molecule type" value="Genomic_DNA"/>
</dbReference>
<dbReference type="Pfam" id="PF13306">
    <property type="entry name" value="LRR_5"/>
    <property type="match status" value="1"/>
</dbReference>
<accession>A0A9N9TJE1</accession>
<dbReference type="Proteomes" id="UP001153712">
    <property type="component" value="Chromosome 11"/>
</dbReference>
<feature type="chain" id="PRO_5040515116" evidence="3">
    <location>
        <begin position="18"/>
        <end position="313"/>
    </location>
</feature>